<dbReference type="Proteomes" id="UP000296049">
    <property type="component" value="Unassembled WGS sequence"/>
</dbReference>
<name>R0K6D4_ANAPL</name>
<accession>R0K6D4</accession>
<organism evidence="1 2">
    <name type="scientific">Anas platyrhynchos</name>
    <name type="common">Mallard</name>
    <name type="synonym">Anas boschas</name>
    <dbReference type="NCBI Taxonomy" id="8839"/>
    <lineage>
        <taxon>Eukaryota</taxon>
        <taxon>Metazoa</taxon>
        <taxon>Chordata</taxon>
        <taxon>Craniata</taxon>
        <taxon>Vertebrata</taxon>
        <taxon>Euteleostomi</taxon>
        <taxon>Archelosauria</taxon>
        <taxon>Archosauria</taxon>
        <taxon>Dinosauria</taxon>
        <taxon>Saurischia</taxon>
        <taxon>Theropoda</taxon>
        <taxon>Coelurosauria</taxon>
        <taxon>Aves</taxon>
        <taxon>Neognathae</taxon>
        <taxon>Galloanserae</taxon>
        <taxon>Anseriformes</taxon>
        <taxon>Anatidae</taxon>
        <taxon>Anatinae</taxon>
        <taxon>Anas</taxon>
    </lineage>
</organism>
<dbReference type="EMBL" id="KB742701">
    <property type="protein sequence ID" value="EOB05312.1"/>
    <property type="molecule type" value="Genomic_DNA"/>
</dbReference>
<evidence type="ECO:0000313" key="1">
    <source>
        <dbReference type="EMBL" id="EOB05312.1"/>
    </source>
</evidence>
<protein>
    <submittedName>
        <fullName evidence="1">Uncharacterized protein</fullName>
    </submittedName>
</protein>
<evidence type="ECO:0000313" key="2">
    <source>
        <dbReference type="Proteomes" id="UP000296049"/>
    </source>
</evidence>
<gene>
    <name evidence="1" type="ORF">Anapl_05431</name>
</gene>
<dbReference type="AlphaFoldDB" id="R0K6D4"/>
<sequence>MRCFAGDTLTCSRYAVPRGDKRSDDSLTVTLLVADFSDCRPLKTSWPNEPRNIPSLRTDCCASFLSIFESFVVPEHQSLCITCCSEIAYVRHEPQVTFVCRHSSQWFSKKSSTRKSACRQEKEAPADLSPCTLSLKFAGFVFTKTHTKQNVHAWGQGESVLRLQVNGYDLRQNGENGIMDGTLNREPTDLIQNQGTSLNISGYIVVKISTSEWWPSGTPPVSPAQQPEGSWVSCALPPGSVQKGCHLSHKGWGWERSTHTALRIGNTALYCRDILQGILRDVRGVWRLQANAGDGACAMSRELAGHCCSCWCARMAGSRGRPGALGRGRHGSDLAEVDPTPLVPPHLLVHPSPWAPRCLAEGQARPCPGLPTRDAFHRECSLARVPNQGLIQSHTEVPCHSLFISMHGFDTAAWVTVTAGSHTAFWTISTPLLHAALWLVLLPSPHATVAPLGRPQPPVTVWLRGQPVPCVTVVPLVPPVSVCGLHARGPSGTGVFCAMGAIPLPSTRLLVGCTPSRCFLGVHRCPHTEEACHSPCCFGSPSCHARWLSEGLEAQRVNPSGLKPALGGCSLCLLKESRAPQPPLHGPEVAEQLKPSSPLPLTPLIKANMARAVSTAVTAMQHSRGFCRNTRHFRTTRALQQTNLFLCQACSRG</sequence>
<keyword evidence="2" id="KW-1185">Reference proteome</keyword>
<reference evidence="2" key="1">
    <citation type="journal article" date="2013" name="Nat. Genet.">
        <title>The duck genome and transcriptome provide insight into an avian influenza virus reservoir species.</title>
        <authorList>
            <person name="Huang Y."/>
            <person name="Li Y."/>
            <person name="Burt D.W."/>
            <person name="Chen H."/>
            <person name="Zhang Y."/>
            <person name="Qian W."/>
            <person name="Kim H."/>
            <person name="Gan S."/>
            <person name="Zhao Y."/>
            <person name="Li J."/>
            <person name="Yi K."/>
            <person name="Feng H."/>
            <person name="Zhu P."/>
            <person name="Li B."/>
            <person name="Liu Q."/>
            <person name="Fairley S."/>
            <person name="Magor K.E."/>
            <person name="Du Z."/>
            <person name="Hu X."/>
            <person name="Goodman L."/>
            <person name="Tafer H."/>
            <person name="Vignal A."/>
            <person name="Lee T."/>
            <person name="Kim K.W."/>
            <person name="Sheng Z."/>
            <person name="An Y."/>
            <person name="Searle S."/>
            <person name="Herrero J."/>
            <person name="Groenen M.A."/>
            <person name="Crooijmans R.P."/>
            <person name="Faraut T."/>
            <person name="Cai Q."/>
            <person name="Webster R.G."/>
            <person name="Aldridge J.R."/>
            <person name="Warren W.C."/>
            <person name="Bartschat S."/>
            <person name="Kehr S."/>
            <person name="Marz M."/>
            <person name="Stadler P.F."/>
            <person name="Smith J."/>
            <person name="Kraus R.H."/>
            <person name="Zhao Y."/>
            <person name="Ren L."/>
            <person name="Fei J."/>
            <person name="Morisson M."/>
            <person name="Kaiser P."/>
            <person name="Griffin D.K."/>
            <person name="Rao M."/>
            <person name="Pitel F."/>
            <person name="Wang J."/>
            <person name="Li N."/>
        </authorList>
    </citation>
    <scope>NUCLEOTIDE SEQUENCE [LARGE SCALE GENOMIC DNA]</scope>
</reference>
<proteinExistence type="predicted"/>